<dbReference type="InterPro" id="IPR000843">
    <property type="entry name" value="HTH_LacI"/>
</dbReference>
<dbReference type="GO" id="GO:0003700">
    <property type="term" value="F:DNA-binding transcription factor activity"/>
    <property type="evidence" value="ECO:0007669"/>
    <property type="project" value="TreeGrafter"/>
</dbReference>
<dbReference type="Gene3D" id="1.10.260.40">
    <property type="entry name" value="lambda repressor-like DNA-binding domains"/>
    <property type="match status" value="1"/>
</dbReference>
<accession>A0A3S3ZFM0</accession>
<reference evidence="6 7" key="1">
    <citation type="submission" date="2018-12" db="EMBL/GenBank/DDBJ databases">
        <authorList>
            <person name="Li F."/>
        </authorList>
    </citation>
    <scope>NUCLEOTIDE SEQUENCE [LARGE SCALE GENOMIC DNA]</scope>
    <source>
        <strain evidence="6 7">8H24J-4-2</strain>
    </source>
</reference>
<dbReference type="AlphaFoldDB" id="A0A3S3ZFM0"/>
<gene>
    <name evidence="6" type="ORF">ELQ92_14345</name>
</gene>
<evidence type="ECO:0000313" key="6">
    <source>
        <dbReference type="EMBL" id="RWZ58479.1"/>
    </source>
</evidence>
<evidence type="ECO:0000256" key="3">
    <source>
        <dbReference type="ARBA" id="ARBA00023125"/>
    </source>
</evidence>
<sequence length="361" mass="39373">MTNSTGRQRAARQSDVAALAGVSQSAVSRVISGDADSRIPEETRKRILDAIATLGYVPNPIARNLRGKRTQLLGVHTFEALFPNARESFYFQFLLGIEERAEETRHDLVLFSSTGDGGGARKIYRDETNRLTIADGSVLLGMSPDRDELARLWHEGYPFVHIGRREVLGAPFPCIIPDYRRAAAEIVRRLFDHGHRSFAFVRESIEGEPYEDRRDGYRSAVTELGIRDSSPGFLSDESGLSDAVLDGFADGSVTAAVVESERIAETLRERLTARGLSIPGDVSVAVLEDTAGAGVRWDDLRIPRKQIGRIAVDRLIEMVEDPDAPRESVLVACEVVEGETIASVRAAVRSGSAAGPDGSAR</sequence>
<protein>
    <submittedName>
        <fullName evidence="6">LacI family transcriptional regulator</fullName>
    </submittedName>
</protein>
<dbReference type="SUPFAM" id="SSF53822">
    <property type="entry name" value="Periplasmic binding protein-like I"/>
    <property type="match status" value="1"/>
</dbReference>
<dbReference type="Pfam" id="PF00356">
    <property type="entry name" value="LacI"/>
    <property type="match status" value="1"/>
</dbReference>
<feature type="domain" description="HTH lacI-type" evidence="5">
    <location>
        <begin position="11"/>
        <end position="67"/>
    </location>
</feature>
<dbReference type="PROSITE" id="PS50932">
    <property type="entry name" value="HTH_LACI_2"/>
    <property type="match status" value="1"/>
</dbReference>
<name>A0A3S3ZFM0_9MICO</name>
<proteinExistence type="predicted"/>
<keyword evidence="7" id="KW-1185">Reference proteome</keyword>
<evidence type="ECO:0000313" key="7">
    <source>
        <dbReference type="Proteomes" id="UP000288603"/>
    </source>
</evidence>
<evidence type="ECO:0000256" key="1">
    <source>
        <dbReference type="ARBA" id="ARBA00022491"/>
    </source>
</evidence>
<dbReference type="SMART" id="SM00354">
    <property type="entry name" value="HTH_LACI"/>
    <property type="match status" value="1"/>
</dbReference>
<organism evidence="6 7">
    <name type="scientific">Labedella populi</name>
    <dbReference type="NCBI Taxonomy" id="2498850"/>
    <lineage>
        <taxon>Bacteria</taxon>
        <taxon>Bacillati</taxon>
        <taxon>Actinomycetota</taxon>
        <taxon>Actinomycetes</taxon>
        <taxon>Micrococcales</taxon>
        <taxon>Microbacteriaceae</taxon>
        <taxon>Labedella</taxon>
    </lineage>
</organism>
<keyword evidence="2" id="KW-0805">Transcription regulation</keyword>
<dbReference type="InterPro" id="IPR010982">
    <property type="entry name" value="Lambda_DNA-bd_dom_sf"/>
</dbReference>
<dbReference type="InterPro" id="IPR028082">
    <property type="entry name" value="Peripla_BP_I"/>
</dbReference>
<dbReference type="OrthoDB" id="9790412at2"/>
<dbReference type="PANTHER" id="PTHR30146:SF148">
    <property type="entry name" value="HTH-TYPE TRANSCRIPTIONAL REPRESSOR PURR-RELATED"/>
    <property type="match status" value="1"/>
</dbReference>
<dbReference type="SUPFAM" id="SSF47413">
    <property type="entry name" value="lambda repressor-like DNA-binding domains"/>
    <property type="match status" value="1"/>
</dbReference>
<evidence type="ECO:0000259" key="5">
    <source>
        <dbReference type="PROSITE" id="PS50932"/>
    </source>
</evidence>
<keyword evidence="4" id="KW-0804">Transcription</keyword>
<dbReference type="Proteomes" id="UP000288603">
    <property type="component" value="Unassembled WGS sequence"/>
</dbReference>
<keyword evidence="1" id="KW-0678">Repressor</keyword>
<evidence type="ECO:0000256" key="4">
    <source>
        <dbReference type="ARBA" id="ARBA00023163"/>
    </source>
</evidence>
<dbReference type="CDD" id="cd01392">
    <property type="entry name" value="HTH_LacI"/>
    <property type="match status" value="1"/>
</dbReference>
<comment type="caution">
    <text evidence="6">The sequence shown here is derived from an EMBL/GenBank/DDBJ whole genome shotgun (WGS) entry which is preliminary data.</text>
</comment>
<dbReference type="Gene3D" id="3.40.50.2300">
    <property type="match status" value="2"/>
</dbReference>
<dbReference type="RefSeq" id="WP_128500013.1">
    <property type="nucleotide sequence ID" value="NZ_RZNC01000006.1"/>
</dbReference>
<dbReference type="InterPro" id="IPR046335">
    <property type="entry name" value="LacI/GalR-like_sensor"/>
</dbReference>
<keyword evidence="3" id="KW-0238">DNA-binding</keyword>
<dbReference type="EMBL" id="RZNC01000006">
    <property type="protein sequence ID" value="RWZ58479.1"/>
    <property type="molecule type" value="Genomic_DNA"/>
</dbReference>
<dbReference type="Pfam" id="PF13377">
    <property type="entry name" value="Peripla_BP_3"/>
    <property type="match status" value="1"/>
</dbReference>
<dbReference type="GO" id="GO:0000976">
    <property type="term" value="F:transcription cis-regulatory region binding"/>
    <property type="evidence" value="ECO:0007669"/>
    <property type="project" value="TreeGrafter"/>
</dbReference>
<dbReference type="PANTHER" id="PTHR30146">
    <property type="entry name" value="LACI-RELATED TRANSCRIPTIONAL REPRESSOR"/>
    <property type="match status" value="1"/>
</dbReference>
<evidence type="ECO:0000256" key="2">
    <source>
        <dbReference type="ARBA" id="ARBA00023015"/>
    </source>
</evidence>
<dbReference type="CDD" id="cd06267">
    <property type="entry name" value="PBP1_LacI_sugar_binding-like"/>
    <property type="match status" value="1"/>
</dbReference>